<dbReference type="Pfam" id="PF00203">
    <property type="entry name" value="Ribosomal_S19"/>
    <property type="match status" value="1"/>
</dbReference>
<dbReference type="GO" id="GO:0006412">
    <property type="term" value="P:translation"/>
    <property type="evidence" value="ECO:0007669"/>
    <property type="project" value="InterPro"/>
</dbReference>
<sequence>MGQLYKNNKILKKKVKLNYFSASVWRTLYLIEYNPINKMREKKIYTRSSTIPIIYFKSEVIIYSGKRWVRKKINKWMVGHKFGEFTWNRKFALYKAKQLRKKKNKKK</sequence>
<proteinExistence type="inferred from homology"/>
<evidence type="ECO:0000256" key="2">
    <source>
        <dbReference type="ARBA" id="ARBA00022980"/>
    </source>
</evidence>
<dbReference type="InterPro" id="IPR023575">
    <property type="entry name" value="Ribosomal_uS19_SF"/>
</dbReference>
<dbReference type="AlphaFoldDB" id="A0A7T0M4K0"/>
<keyword evidence="2 4" id="KW-0689">Ribosomal protein</keyword>
<dbReference type="SUPFAM" id="SSF54570">
    <property type="entry name" value="Ribosomal protein S19"/>
    <property type="match status" value="1"/>
</dbReference>
<keyword evidence="4" id="KW-0496">Mitochondrion</keyword>
<keyword evidence="3" id="KW-0687">Ribonucleoprotein</keyword>
<dbReference type="PIRSF" id="PIRSF002144">
    <property type="entry name" value="Ribosomal_S19"/>
    <property type="match status" value="1"/>
</dbReference>
<dbReference type="GO" id="GO:0003735">
    <property type="term" value="F:structural constituent of ribosome"/>
    <property type="evidence" value="ECO:0007669"/>
    <property type="project" value="InterPro"/>
</dbReference>
<protein>
    <submittedName>
        <fullName evidence="4">Ribosomal protein S19</fullName>
    </submittedName>
</protein>
<reference evidence="4" key="1">
    <citation type="submission" date="2020-05" db="EMBL/GenBank/DDBJ databases">
        <title>Characterization and comparative analysis of mitochondrial genomes of the highly differentiated ciliated protists shed light on the diversity and evolution of the linear molecular architecture.</title>
        <authorList>
            <person name="Zhang T."/>
            <person name="Li C."/>
            <person name="Zhang X."/>
            <person name="Wang C."/>
            <person name="Roger A.J."/>
            <person name="Song W."/>
            <person name="Gao F."/>
        </authorList>
    </citation>
    <scope>NUCLEOTIDE SEQUENCE</scope>
</reference>
<dbReference type="GO" id="GO:0005840">
    <property type="term" value="C:ribosome"/>
    <property type="evidence" value="ECO:0007669"/>
    <property type="project" value="UniProtKB-KW"/>
</dbReference>
<comment type="similarity">
    <text evidence="1">Belongs to the universal ribosomal protein uS19 family.</text>
</comment>
<dbReference type="Gene3D" id="3.30.860.10">
    <property type="entry name" value="30s Ribosomal Protein S19, Chain A"/>
    <property type="match status" value="1"/>
</dbReference>
<dbReference type="EMBL" id="MT471315">
    <property type="protein sequence ID" value="QPL15906.1"/>
    <property type="molecule type" value="Genomic_DNA"/>
</dbReference>
<dbReference type="GO" id="GO:1990904">
    <property type="term" value="C:ribonucleoprotein complex"/>
    <property type="evidence" value="ECO:0007669"/>
    <property type="project" value="UniProtKB-KW"/>
</dbReference>
<evidence type="ECO:0000256" key="1">
    <source>
        <dbReference type="ARBA" id="ARBA00007345"/>
    </source>
</evidence>
<gene>
    <name evidence="4" type="primary">rps19</name>
</gene>
<geneLocation type="mitochondrion" evidence="4"/>
<organism evidence="4">
    <name type="scientific">Strombidium sp</name>
    <dbReference type="NCBI Taxonomy" id="181122"/>
    <lineage>
        <taxon>Eukaryota</taxon>
        <taxon>Sar</taxon>
        <taxon>Alveolata</taxon>
        <taxon>Ciliophora</taxon>
        <taxon>Intramacronucleata</taxon>
        <taxon>Spirotrichea</taxon>
        <taxon>Oligotrichia</taxon>
        <taxon>Strombidiidae</taxon>
        <taxon>Strombidium</taxon>
    </lineage>
</organism>
<name>A0A7T0M4K0_9SPIT</name>
<evidence type="ECO:0000256" key="3">
    <source>
        <dbReference type="ARBA" id="ARBA00023274"/>
    </source>
</evidence>
<evidence type="ECO:0000313" key="4">
    <source>
        <dbReference type="EMBL" id="QPL15906.1"/>
    </source>
</evidence>
<accession>A0A7T0M4K0</accession>
<dbReference type="InterPro" id="IPR002222">
    <property type="entry name" value="Ribosomal_uS19"/>
</dbReference>